<evidence type="ECO:0000313" key="2">
    <source>
        <dbReference type="Proteomes" id="UP001060170"/>
    </source>
</evidence>
<name>A0ACC0EFB6_9BASI</name>
<organism evidence="1 2">
    <name type="scientific">Puccinia striiformis f. sp. tritici</name>
    <dbReference type="NCBI Taxonomy" id="168172"/>
    <lineage>
        <taxon>Eukaryota</taxon>
        <taxon>Fungi</taxon>
        <taxon>Dikarya</taxon>
        <taxon>Basidiomycota</taxon>
        <taxon>Pucciniomycotina</taxon>
        <taxon>Pucciniomycetes</taxon>
        <taxon>Pucciniales</taxon>
        <taxon>Pucciniaceae</taxon>
        <taxon>Puccinia</taxon>
    </lineage>
</organism>
<sequence length="162" mass="17435">MSITPLKTLQEFHAAIGKGSEEECCAIIDFWATWCGPCRVISPQFEKLASEDTSGKLKYYKVDVDEAAEIASEAGISAMPTFIVYKKGTAVESMKGASAAGLADTSGKLKYFKVEVDEASEIASEAAVCAMPAFTVYKKGDPVDWCIGANPHGLMRLVDDHQ</sequence>
<comment type="caution">
    <text evidence="1">The sequence shown here is derived from an EMBL/GenBank/DDBJ whole genome shotgun (WGS) entry which is preliminary data.</text>
</comment>
<proteinExistence type="predicted"/>
<dbReference type="EMBL" id="CM045870">
    <property type="protein sequence ID" value="KAI7953327.1"/>
    <property type="molecule type" value="Genomic_DNA"/>
</dbReference>
<reference evidence="2" key="2">
    <citation type="journal article" date="2018" name="Mol. Plant Microbe Interact.">
        <title>Genome sequence resources for the wheat stripe rust pathogen (Puccinia striiformis f. sp. tritici) and the barley stripe rust pathogen (Puccinia striiformis f. sp. hordei).</title>
        <authorList>
            <person name="Xia C."/>
            <person name="Wang M."/>
            <person name="Yin C."/>
            <person name="Cornejo O.E."/>
            <person name="Hulbert S.H."/>
            <person name="Chen X."/>
        </authorList>
    </citation>
    <scope>NUCLEOTIDE SEQUENCE [LARGE SCALE GENOMIC DNA]</scope>
    <source>
        <strain evidence="2">93-210</strain>
    </source>
</reference>
<accession>A0ACC0EFB6</accession>
<protein>
    <submittedName>
        <fullName evidence="1">Uncharacterized protein</fullName>
    </submittedName>
</protein>
<dbReference type="Proteomes" id="UP001060170">
    <property type="component" value="Chromosome 6"/>
</dbReference>
<keyword evidence="2" id="KW-1185">Reference proteome</keyword>
<reference evidence="1 2" key="3">
    <citation type="journal article" date="2022" name="Microbiol. Spectr.">
        <title>Folding features and dynamics of 3D genome architecture in plant fungal pathogens.</title>
        <authorList>
            <person name="Xia C."/>
        </authorList>
    </citation>
    <scope>NUCLEOTIDE SEQUENCE [LARGE SCALE GENOMIC DNA]</scope>
    <source>
        <strain evidence="1 2">93-210</strain>
    </source>
</reference>
<gene>
    <name evidence="1" type="ORF">MJO28_005874</name>
</gene>
<evidence type="ECO:0000313" key="1">
    <source>
        <dbReference type="EMBL" id="KAI7953327.1"/>
    </source>
</evidence>
<reference evidence="2" key="1">
    <citation type="journal article" date="2018" name="BMC Genomics">
        <title>Genomic insights into host adaptation between the wheat stripe rust pathogen (Puccinia striiformis f. sp. tritici) and the barley stripe rust pathogen (Puccinia striiformis f. sp. hordei).</title>
        <authorList>
            <person name="Xia C."/>
            <person name="Wang M."/>
            <person name="Yin C."/>
            <person name="Cornejo O.E."/>
            <person name="Hulbert S.H."/>
            <person name="Chen X."/>
        </authorList>
    </citation>
    <scope>NUCLEOTIDE SEQUENCE [LARGE SCALE GENOMIC DNA]</scope>
    <source>
        <strain evidence="2">93-210</strain>
    </source>
</reference>